<reference evidence="8 9" key="1">
    <citation type="submission" date="2016-10" db="EMBL/GenBank/DDBJ databases">
        <authorList>
            <person name="de Groot N.N."/>
        </authorList>
    </citation>
    <scope>NUCLEOTIDE SEQUENCE [LARGE SCALE GENOMIC DNA]</scope>
    <source>
        <strain evidence="8 9">DSM 21668</strain>
    </source>
</reference>
<feature type="transmembrane region" description="Helical" evidence="7">
    <location>
        <begin position="146"/>
        <end position="164"/>
    </location>
</feature>
<dbReference type="EMBL" id="FNGS01000010">
    <property type="protein sequence ID" value="SDM87785.1"/>
    <property type="molecule type" value="Genomic_DNA"/>
</dbReference>
<dbReference type="PANTHER" id="PTHR30250:SF10">
    <property type="entry name" value="LIPOPOLYSACCHARIDE BIOSYNTHESIS PROTEIN WZXC"/>
    <property type="match status" value="1"/>
</dbReference>
<keyword evidence="5 7" id="KW-1133">Transmembrane helix</keyword>
<feature type="transmembrane region" description="Helical" evidence="7">
    <location>
        <begin position="78"/>
        <end position="97"/>
    </location>
</feature>
<dbReference type="CDD" id="cd13127">
    <property type="entry name" value="MATE_tuaB_like"/>
    <property type="match status" value="1"/>
</dbReference>
<feature type="transmembrane region" description="Helical" evidence="7">
    <location>
        <begin position="442"/>
        <end position="460"/>
    </location>
</feature>
<comment type="similarity">
    <text evidence="2">Belongs to the polysaccharide synthase family.</text>
</comment>
<gene>
    <name evidence="8" type="ORF">SAMN04488090_4431</name>
</gene>
<evidence type="ECO:0000256" key="4">
    <source>
        <dbReference type="ARBA" id="ARBA00022692"/>
    </source>
</evidence>
<feature type="transmembrane region" description="Helical" evidence="7">
    <location>
        <begin position="285"/>
        <end position="306"/>
    </location>
</feature>
<keyword evidence="3" id="KW-1003">Cell membrane</keyword>
<dbReference type="GO" id="GO:0005886">
    <property type="term" value="C:plasma membrane"/>
    <property type="evidence" value="ECO:0007669"/>
    <property type="project" value="UniProtKB-SubCell"/>
</dbReference>
<feature type="transmembrane region" description="Helical" evidence="7">
    <location>
        <begin position="326"/>
        <end position="348"/>
    </location>
</feature>
<keyword evidence="4 7" id="KW-0812">Transmembrane</keyword>
<feature type="transmembrane region" description="Helical" evidence="7">
    <location>
        <begin position="39"/>
        <end position="57"/>
    </location>
</feature>
<keyword evidence="9" id="KW-1185">Reference proteome</keyword>
<dbReference type="InterPro" id="IPR050833">
    <property type="entry name" value="Poly_Biosynth_Transport"/>
</dbReference>
<feature type="transmembrane region" description="Helical" evidence="7">
    <location>
        <begin position="12"/>
        <end position="33"/>
    </location>
</feature>
<evidence type="ECO:0000313" key="8">
    <source>
        <dbReference type="EMBL" id="SDM87785.1"/>
    </source>
</evidence>
<dbReference type="OrthoDB" id="9770347at2"/>
<evidence type="ECO:0000256" key="2">
    <source>
        <dbReference type="ARBA" id="ARBA00007430"/>
    </source>
</evidence>
<dbReference type="AlphaFoldDB" id="A0A1G9WUE2"/>
<dbReference type="NCBIfam" id="NF007773">
    <property type="entry name" value="PRK10459.1"/>
    <property type="match status" value="1"/>
</dbReference>
<feature type="transmembrane region" description="Helical" evidence="7">
    <location>
        <begin position="117"/>
        <end position="134"/>
    </location>
</feature>
<accession>A0A1G9WUE2</accession>
<sequence>MSHKQNAIDGGKWITISTVISTVFQFVQVTILARILDPSVFGVISVSTLIINLFYIFSNLGFSNSIIYKQETDRKVLSSLYFVSLLLGFGIFLIVYFSSPLVVAYYKEPKLDRVIKLASLYFVIIYFGQVYLFLLQKELRFKSIAIMEIIGAATGMVVAVSLAYSGFEELSLIFGQLAMHIVRTALQVFYGRKLFRPMLYLNIGSIKEHLRFGIYNVGDGLLGFIQGNSDNIIVGGLLGVKALGFYTIAYQLAIFPITKLNPIILQVAFPILAKMKDNNEELKKSYLNILDLVSFLNMPLVAGLFVTADVVVPLLYGPGWEPTIPLIRIFTFVSIFYCLSNPLFTLAFTKGKPNLLFYINLATLALKVPLLYFLGARYQVTGIALAFLISMFLNLLMNFYTVHQLVGPFMRQFLTMFSKPVAFCAVMVAAIVLYKYTIGNEGIIHAAAQVLIGGGIYLLLTHRFKMSVREILALRKSA</sequence>
<dbReference type="STRING" id="563176.SAMN04488090_4431"/>
<name>A0A1G9WUE2_9BACT</name>
<dbReference type="Proteomes" id="UP000198901">
    <property type="component" value="Unassembled WGS sequence"/>
</dbReference>
<feature type="transmembrane region" description="Helical" evidence="7">
    <location>
        <begin position="380"/>
        <end position="401"/>
    </location>
</feature>
<feature type="transmembrane region" description="Helical" evidence="7">
    <location>
        <begin position="413"/>
        <end position="436"/>
    </location>
</feature>
<evidence type="ECO:0000256" key="7">
    <source>
        <dbReference type="SAM" id="Phobius"/>
    </source>
</evidence>
<dbReference type="RefSeq" id="WP_093207950.1">
    <property type="nucleotide sequence ID" value="NZ_FNGS01000010.1"/>
</dbReference>
<evidence type="ECO:0000313" key="9">
    <source>
        <dbReference type="Proteomes" id="UP000198901"/>
    </source>
</evidence>
<evidence type="ECO:0000256" key="5">
    <source>
        <dbReference type="ARBA" id="ARBA00022989"/>
    </source>
</evidence>
<evidence type="ECO:0000256" key="3">
    <source>
        <dbReference type="ARBA" id="ARBA00022475"/>
    </source>
</evidence>
<dbReference type="PANTHER" id="PTHR30250">
    <property type="entry name" value="PST FAMILY PREDICTED COLANIC ACID TRANSPORTER"/>
    <property type="match status" value="1"/>
</dbReference>
<comment type="subcellular location">
    <subcellularLocation>
        <location evidence="1">Cell membrane</location>
        <topology evidence="1">Multi-pass membrane protein</topology>
    </subcellularLocation>
</comment>
<proteinExistence type="inferred from homology"/>
<evidence type="ECO:0000256" key="6">
    <source>
        <dbReference type="ARBA" id="ARBA00023136"/>
    </source>
</evidence>
<evidence type="ECO:0000256" key="1">
    <source>
        <dbReference type="ARBA" id="ARBA00004651"/>
    </source>
</evidence>
<protein>
    <submittedName>
        <fullName evidence="8">Polysaccharide transporter, PST family</fullName>
    </submittedName>
</protein>
<organism evidence="8 9">
    <name type="scientific">Siphonobacter aquaeclarae</name>
    <dbReference type="NCBI Taxonomy" id="563176"/>
    <lineage>
        <taxon>Bacteria</taxon>
        <taxon>Pseudomonadati</taxon>
        <taxon>Bacteroidota</taxon>
        <taxon>Cytophagia</taxon>
        <taxon>Cytophagales</taxon>
        <taxon>Cytophagaceae</taxon>
        <taxon>Siphonobacter</taxon>
    </lineage>
</organism>
<keyword evidence="6 7" id="KW-0472">Membrane</keyword>
<feature type="transmembrane region" description="Helical" evidence="7">
    <location>
        <begin position="355"/>
        <end position="374"/>
    </location>
</feature>
<dbReference type="Pfam" id="PF13440">
    <property type="entry name" value="Polysacc_synt_3"/>
    <property type="match status" value="1"/>
</dbReference>